<organism evidence="1 2">
    <name type="scientific">Fictibacillus solisalsi</name>
    <dbReference type="NCBI Taxonomy" id="459525"/>
    <lineage>
        <taxon>Bacteria</taxon>
        <taxon>Bacillati</taxon>
        <taxon>Bacillota</taxon>
        <taxon>Bacilli</taxon>
        <taxon>Bacillales</taxon>
        <taxon>Fictibacillaceae</taxon>
        <taxon>Fictibacillus</taxon>
    </lineage>
</organism>
<evidence type="ECO:0000313" key="1">
    <source>
        <dbReference type="EMBL" id="SDM45341.1"/>
    </source>
</evidence>
<dbReference type="RefSeq" id="WP_090231889.1">
    <property type="nucleotide sequence ID" value="NZ_FNHW01000001.1"/>
</dbReference>
<dbReference type="OrthoDB" id="2971747at2"/>
<protein>
    <submittedName>
        <fullName evidence="1">Uncharacterized protein</fullName>
    </submittedName>
</protein>
<dbReference type="Proteomes" id="UP000199544">
    <property type="component" value="Unassembled WGS sequence"/>
</dbReference>
<dbReference type="EMBL" id="FNHW01000001">
    <property type="protein sequence ID" value="SDM45341.1"/>
    <property type="molecule type" value="Genomic_DNA"/>
</dbReference>
<accession>A0A1G9TCB2</accession>
<proteinExistence type="predicted"/>
<evidence type="ECO:0000313" key="2">
    <source>
        <dbReference type="Proteomes" id="UP000199544"/>
    </source>
</evidence>
<keyword evidence="2" id="KW-1185">Reference proteome</keyword>
<dbReference type="AlphaFoldDB" id="A0A1G9TCB2"/>
<sequence length="151" mass="16867">MKFKFGNRSTDVKRYSTFQKKLAIIKEADLNSPSDYLPPNQEIPLLSVHFTQLSKGDKVEIEASAGWTAGFPCEPATIKLTVRRNPDLLVTETEDSTQDLQMQATTALTGSETLSDNVELAFYTLYASTEQAQRIQMSGSFRLRAVVRLSN</sequence>
<gene>
    <name evidence="1" type="ORF">SAMN04488137_0207</name>
</gene>
<reference evidence="2" key="1">
    <citation type="submission" date="2016-10" db="EMBL/GenBank/DDBJ databases">
        <authorList>
            <person name="Varghese N."/>
            <person name="Submissions S."/>
        </authorList>
    </citation>
    <scope>NUCLEOTIDE SEQUENCE [LARGE SCALE GENOMIC DNA]</scope>
    <source>
        <strain evidence="2">CGMCC 1.6854</strain>
    </source>
</reference>
<name>A0A1G9TCB2_9BACL</name>